<dbReference type="InterPro" id="IPR003509">
    <property type="entry name" value="UPF0102_YraN-like"/>
</dbReference>
<accession>A0A1T4V5Y3</accession>
<dbReference type="RefSeq" id="WP_078765145.1">
    <property type="nucleotide sequence ID" value="NZ_FUXZ01000002.1"/>
</dbReference>
<gene>
    <name evidence="3" type="ORF">SAMN02745111_00262</name>
</gene>
<dbReference type="InterPro" id="IPR011335">
    <property type="entry name" value="Restrct_endonuc-II-like"/>
</dbReference>
<dbReference type="PANTHER" id="PTHR34039">
    <property type="entry name" value="UPF0102 PROTEIN YRAN"/>
    <property type="match status" value="1"/>
</dbReference>
<dbReference type="HAMAP" id="MF_00048">
    <property type="entry name" value="UPF0102"/>
    <property type="match status" value="1"/>
</dbReference>
<keyword evidence="3" id="KW-0255">Endonuclease</keyword>
<dbReference type="Pfam" id="PF02021">
    <property type="entry name" value="UPF0102"/>
    <property type="match status" value="1"/>
</dbReference>
<evidence type="ECO:0000256" key="2">
    <source>
        <dbReference type="HAMAP-Rule" id="MF_00048"/>
    </source>
</evidence>
<dbReference type="GO" id="GO:0004519">
    <property type="term" value="F:endonuclease activity"/>
    <property type="evidence" value="ECO:0007669"/>
    <property type="project" value="UniProtKB-KW"/>
</dbReference>
<dbReference type="Gene3D" id="3.40.1350.10">
    <property type="match status" value="1"/>
</dbReference>
<dbReference type="Proteomes" id="UP000190814">
    <property type="component" value="Unassembled WGS sequence"/>
</dbReference>
<dbReference type="SUPFAM" id="SSF52980">
    <property type="entry name" value="Restriction endonuclease-like"/>
    <property type="match status" value="1"/>
</dbReference>
<dbReference type="InterPro" id="IPR011856">
    <property type="entry name" value="tRNA_endonuc-like_dom_sf"/>
</dbReference>
<proteinExistence type="inferred from homology"/>
<dbReference type="STRING" id="39495.SAMN02745111_00262"/>
<evidence type="ECO:0000256" key="1">
    <source>
        <dbReference type="ARBA" id="ARBA00006738"/>
    </source>
</evidence>
<protein>
    <recommendedName>
        <fullName evidence="2">UPF0102 protein SAMN02745111_00262</fullName>
    </recommendedName>
</protein>
<keyword evidence="4" id="KW-1185">Reference proteome</keyword>
<dbReference type="PANTHER" id="PTHR34039:SF1">
    <property type="entry name" value="UPF0102 PROTEIN YRAN"/>
    <property type="match status" value="1"/>
</dbReference>
<dbReference type="AlphaFoldDB" id="A0A1T4V5Y3"/>
<dbReference type="NCBIfam" id="NF009150">
    <property type="entry name" value="PRK12497.1-3"/>
    <property type="match status" value="1"/>
</dbReference>
<dbReference type="GO" id="GO:0003676">
    <property type="term" value="F:nucleic acid binding"/>
    <property type="evidence" value="ECO:0007669"/>
    <property type="project" value="InterPro"/>
</dbReference>
<dbReference type="OrthoDB" id="9802516at2"/>
<dbReference type="EMBL" id="FUXZ01000002">
    <property type="protein sequence ID" value="SKA60375.1"/>
    <property type="molecule type" value="Genomic_DNA"/>
</dbReference>
<dbReference type="CDD" id="cd20736">
    <property type="entry name" value="PoNe_Nuclease"/>
    <property type="match status" value="1"/>
</dbReference>
<reference evidence="3 4" key="1">
    <citation type="submission" date="2017-02" db="EMBL/GenBank/DDBJ databases">
        <authorList>
            <person name="Peterson S.W."/>
        </authorList>
    </citation>
    <scope>NUCLEOTIDE SEQUENCE [LARGE SCALE GENOMIC DNA]</scope>
    <source>
        <strain evidence="3 4">ATCC 35992</strain>
    </source>
</reference>
<name>A0A1T4V5Y3_9FIRM</name>
<comment type="similarity">
    <text evidence="1 2">Belongs to the UPF0102 family.</text>
</comment>
<dbReference type="NCBIfam" id="TIGR00252">
    <property type="entry name" value="YraN family protein"/>
    <property type="match status" value="1"/>
</dbReference>
<keyword evidence="3" id="KW-0540">Nuclease</keyword>
<evidence type="ECO:0000313" key="3">
    <source>
        <dbReference type="EMBL" id="SKA60375.1"/>
    </source>
</evidence>
<sequence>MNKRFIGTVYEKIAADILTKNGYKIIEFNYRCRIGEIDIIAKDGKYLCFIEVKYRTNGIHGNPLEAITKSKVKTIINVARTYLKHKGYSENIPIRFDAIAIMGDDVKLIKNAFGGM</sequence>
<evidence type="ECO:0000313" key="4">
    <source>
        <dbReference type="Proteomes" id="UP000190814"/>
    </source>
</evidence>
<keyword evidence="3" id="KW-0378">Hydrolase</keyword>
<organism evidence="3 4">
    <name type="scientific">Eubacterium uniforme</name>
    <dbReference type="NCBI Taxonomy" id="39495"/>
    <lineage>
        <taxon>Bacteria</taxon>
        <taxon>Bacillati</taxon>
        <taxon>Bacillota</taxon>
        <taxon>Clostridia</taxon>
        <taxon>Eubacteriales</taxon>
        <taxon>Eubacteriaceae</taxon>
        <taxon>Eubacterium</taxon>
    </lineage>
</organism>